<dbReference type="EMBL" id="AP022620">
    <property type="protein sequence ID" value="BBZ78509.1"/>
    <property type="molecule type" value="Genomic_DNA"/>
</dbReference>
<dbReference type="AlphaFoldDB" id="A0A6N4WBU9"/>
<feature type="region of interest" description="Disordered" evidence="1">
    <location>
        <begin position="587"/>
        <end position="617"/>
    </location>
</feature>
<feature type="region of interest" description="Disordered" evidence="1">
    <location>
        <begin position="33"/>
        <end position="97"/>
    </location>
</feature>
<evidence type="ECO:0000313" key="4">
    <source>
        <dbReference type="Proteomes" id="UP000467249"/>
    </source>
</evidence>
<feature type="signal peptide" evidence="2">
    <location>
        <begin position="1"/>
        <end position="28"/>
    </location>
</feature>
<keyword evidence="4" id="KW-1185">Reference proteome</keyword>
<feature type="compositionally biased region" description="Low complexity" evidence="1">
    <location>
        <begin position="54"/>
        <end position="85"/>
    </location>
</feature>
<dbReference type="KEGG" id="many:MANY_38460"/>
<accession>A0A6N4WBU9</accession>
<feature type="region of interest" description="Disordered" evidence="1">
    <location>
        <begin position="112"/>
        <end position="150"/>
    </location>
</feature>
<dbReference type="Gene3D" id="2.60.40.2810">
    <property type="match status" value="1"/>
</dbReference>
<protein>
    <submittedName>
        <fullName evidence="3">Uncharacterized protein</fullName>
    </submittedName>
</protein>
<feature type="chain" id="PRO_5026874558" evidence="2">
    <location>
        <begin position="29"/>
        <end position="617"/>
    </location>
</feature>
<gene>
    <name evidence="3" type="ORF">MANY_38460</name>
</gene>
<sequence>MTMSRISAGLGSAAFVLGLSIVGPQAIAAADSGNEDSAAATSSATGNHQRPAGTAPSRRTGAASATSGRTATARVRPAAAVPDTVSPVAAVRPSSPAHVTASAAARISKAVTSVDSEGNSPAGPLGPPIGTLQDPARSATATASSGAASTGTTARIGQVFSAPTQLAQANPLGGLNTAVTGWFDGTASLLGNLPASPIREFLQGALLLVRRSLFNQTPTTNPVNFMIETNGETVGSLTAVDPEGDALTYSLAQKPTYGTVQIGPDGVYTYIPGPDFNGYDSFTATVSDRGFNILDPFSSRSTQAFVEVPYWSLGGYSRGFTVTNLTGSSVTLSNFFYDRANFEGSVGSPPVGTVLKPGDTARFESAQYLNPASSYQTIATFTSTAPDGTPREWKVKMYTDSISVASPDQSVASCTTGDCTFTKPDGWSFNGNTYLVDPAGSTYTIDSGQGQKQAQILNSLCANGSAKCSFSPKTFEQTQSSPRVVATTVNKGSTTITSTLTRSETVETTTSLALSLSAKATILQVVELGITRESTQSWTESTQYQYSVQQPIDPNSRGILEVQDPVKRVTGDFVATIGNTTYRLNGVTFETPDPDPTRPDGGKPVYTARTEPLSSGV</sequence>
<dbReference type="Pfam" id="PF17963">
    <property type="entry name" value="Big_9"/>
    <property type="match status" value="1"/>
</dbReference>
<reference evidence="3 4" key="1">
    <citation type="journal article" date="2019" name="Emerg. Microbes Infect.">
        <title>Comprehensive subspecies identification of 175 nontuberculous mycobacteria species based on 7547 genomic profiles.</title>
        <authorList>
            <person name="Matsumoto Y."/>
            <person name="Kinjo T."/>
            <person name="Motooka D."/>
            <person name="Nabeya D."/>
            <person name="Jung N."/>
            <person name="Uechi K."/>
            <person name="Horii T."/>
            <person name="Iida T."/>
            <person name="Fujita J."/>
            <person name="Nakamura S."/>
        </authorList>
    </citation>
    <scope>NUCLEOTIDE SEQUENCE [LARGE SCALE GENOMIC DNA]</scope>
    <source>
        <strain evidence="3 4">JCM 30275</strain>
    </source>
</reference>
<feature type="compositionally biased region" description="Polar residues" evidence="1">
    <location>
        <begin position="39"/>
        <end position="48"/>
    </location>
</feature>
<evidence type="ECO:0000313" key="3">
    <source>
        <dbReference type="EMBL" id="BBZ78509.1"/>
    </source>
</evidence>
<dbReference type="Proteomes" id="UP000467249">
    <property type="component" value="Chromosome"/>
</dbReference>
<evidence type="ECO:0000256" key="1">
    <source>
        <dbReference type="SAM" id="MobiDB-lite"/>
    </source>
</evidence>
<evidence type="ECO:0000256" key="2">
    <source>
        <dbReference type="SAM" id="SignalP"/>
    </source>
</evidence>
<proteinExistence type="predicted"/>
<keyword evidence="2" id="KW-0732">Signal</keyword>
<organism evidence="3 4">
    <name type="scientific">Mycolicibacterium anyangense</name>
    <dbReference type="NCBI Taxonomy" id="1431246"/>
    <lineage>
        <taxon>Bacteria</taxon>
        <taxon>Bacillati</taxon>
        <taxon>Actinomycetota</taxon>
        <taxon>Actinomycetes</taxon>
        <taxon>Mycobacteriales</taxon>
        <taxon>Mycobacteriaceae</taxon>
        <taxon>Mycolicibacterium</taxon>
    </lineage>
</organism>
<name>A0A6N4WBU9_9MYCO</name>
<feature type="compositionally biased region" description="Low complexity" evidence="1">
    <location>
        <begin position="136"/>
        <end position="150"/>
    </location>
</feature>